<dbReference type="OrthoDB" id="4829at2759"/>
<dbReference type="InterPro" id="IPR023271">
    <property type="entry name" value="Aquaporin-like"/>
</dbReference>
<evidence type="ECO:0000313" key="13">
    <source>
        <dbReference type="Proteomes" id="UP000654075"/>
    </source>
</evidence>
<evidence type="ECO:0000256" key="2">
    <source>
        <dbReference type="ARBA" id="ARBA00011255"/>
    </source>
</evidence>
<proteinExistence type="predicted"/>
<comment type="caution">
    <text evidence="12">The sequence shown here is derived from an EMBL/GenBank/DDBJ whole genome shotgun (WGS) entry which is preliminary data.</text>
</comment>
<feature type="transmembrane region" description="Helical" evidence="11">
    <location>
        <begin position="100"/>
        <end position="118"/>
    </location>
</feature>
<keyword evidence="4 11" id="KW-1133">Transmembrane helix</keyword>
<evidence type="ECO:0000256" key="8">
    <source>
        <dbReference type="ARBA" id="ARBA00049016"/>
    </source>
</evidence>
<comment type="catalytic activity">
    <reaction evidence="8">
        <text>formate(in) + H(+)(in) = formate(out) + H(+)(out)</text>
        <dbReference type="Rhea" id="RHEA:80887"/>
        <dbReference type="ChEBI" id="CHEBI:15378"/>
        <dbReference type="ChEBI" id="CHEBI:15740"/>
    </reaction>
</comment>
<evidence type="ECO:0008006" key="14">
    <source>
        <dbReference type="Google" id="ProtNLM"/>
    </source>
</evidence>
<feature type="transmembrane region" description="Helical" evidence="11">
    <location>
        <begin position="65"/>
        <end position="88"/>
    </location>
</feature>
<comment type="subunit">
    <text evidence="2">Homopentamer.</text>
</comment>
<dbReference type="EMBL" id="CAJNNV010000051">
    <property type="protein sequence ID" value="CAE8581261.1"/>
    <property type="molecule type" value="Genomic_DNA"/>
</dbReference>
<comment type="catalytic activity">
    <reaction evidence="9">
        <text>acetate(out) + H(+)(out) = acetate(in) + H(+)(in)</text>
        <dbReference type="Rhea" id="RHEA:71803"/>
        <dbReference type="ChEBI" id="CHEBI:15378"/>
        <dbReference type="ChEBI" id="CHEBI:30089"/>
    </reaction>
</comment>
<evidence type="ECO:0000256" key="4">
    <source>
        <dbReference type="ARBA" id="ARBA00022989"/>
    </source>
</evidence>
<evidence type="ECO:0000256" key="9">
    <source>
        <dbReference type="ARBA" id="ARBA00049088"/>
    </source>
</evidence>
<evidence type="ECO:0000256" key="11">
    <source>
        <dbReference type="SAM" id="Phobius"/>
    </source>
</evidence>
<comment type="catalytic activity">
    <reaction evidence="7">
        <text>pyruvate(out) + H(+)(out) = pyruvate(in) + H(+)(in)</text>
        <dbReference type="Rhea" id="RHEA:64720"/>
        <dbReference type="ChEBI" id="CHEBI:15361"/>
        <dbReference type="ChEBI" id="CHEBI:15378"/>
    </reaction>
</comment>
<dbReference type="GO" id="GO:0022857">
    <property type="term" value="F:transmembrane transporter activity"/>
    <property type="evidence" value="ECO:0007669"/>
    <property type="project" value="InterPro"/>
</dbReference>
<feature type="non-terminal residue" evidence="12">
    <location>
        <position position="193"/>
    </location>
</feature>
<evidence type="ECO:0000256" key="7">
    <source>
        <dbReference type="ARBA" id="ARBA00047693"/>
    </source>
</evidence>
<protein>
    <recommendedName>
        <fullName evidence="14">Aquaporin</fullName>
    </recommendedName>
</protein>
<organism evidence="12 13">
    <name type="scientific">Polarella glacialis</name>
    <name type="common">Dinoflagellate</name>
    <dbReference type="NCBI Taxonomy" id="89957"/>
    <lineage>
        <taxon>Eukaryota</taxon>
        <taxon>Sar</taxon>
        <taxon>Alveolata</taxon>
        <taxon>Dinophyceae</taxon>
        <taxon>Suessiales</taxon>
        <taxon>Suessiaceae</taxon>
        <taxon>Polarella</taxon>
    </lineage>
</organism>
<evidence type="ECO:0000256" key="10">
    <source>
        <dbReference type="SAM" id="MobiDB-lite"/>
    </source>
</evidence>
<evidence type="ECO:0000256" key="5">
    <source>
        <dbReference type="ARBA" id="ARBA00023136"/>
    </source>
</evidence>
<sequence>MSSVLREASQAEASATERLGTWPWLQQVWPRSAASALLTLPPSWCRGVLGEEPRCTRRTWQQDQLFWRGLATGFYIGVGGLLCCTVGRRCHGLPPGLQDFLFGAIGFPLSIFLTIICGGQGFTPNIALGVSALLRPEGLARRWRQKFRSNSNISNKNSNINNKNKSNNNNKNNNYNNNYDNDNNYNYNYNYNN</sequence>
<dbReference type="Gene3D" id="1.20.1080.10">
    <property type="entry name" value="Glycerol uptake facilitator protein"/>
    <property type="match status" value="1"/>
</dbReference>
<accession>A0A813CZC3</accession>
<reference evidence="12" key="1">
    <citation type="submission" date="2021-02" db="EMBL/GenBank/DDBJ databases">
        <authorList>
            <person name="Dougan E. K."/>
            <person name="Rhodes N."/>
            <person name="Thang M."/>
            <person name="Chan C."/>
        </authorList>
    </citation>
    <scope>NUCLEOTIDE SEQUENCE</scope>
</reference>
<comment type="catalytic activity">
    <reaction evidence="6">
        <text>(S)-lactate(in) + H(+)(in) = (S)-lactate(out) + H(+)(out)</text>
        <dbReference type="Rhea" id="RHEA:29415"/>
        <dbReference type="ChEBI" id="CHEBI:15378"/>
        <dbReference type="ChEBI" id="CHEBI:16651"/>
    </reaction>
</comment>
<keyword evidence="13" id="KW-1185">Reference proteome</keyword>
<evidence type="ECO:0000256" key="3">
    <source>
        <dbReference type="ARBA" id="ARBA00022692"/>
    </source>
</evidence>
<evidence type="ECO:0000313" key="12">
    <source>
        <dbReference type="EMBL" id="CAE8581261.1"/>
    </source>
</evidence>
<keyword evidence="3 11" id="KW-0812">Transmembrane</keyword>
<dbReference type="Pfam" id="PF01226">
    <property type="entry name" value="Form_Nir_trans"/>
    <property type="match status" value="1"/>
</dbReference>
<keyword evidence="5 11" id="KW-0472">Membrane</keyword>
<feature type="region of interest" description="Disordered" evidence="10">
    <location>
        <begin position="151"/>
        <end position="185"/>
    </location>
</feature>
<gene>
    <name evidence="12" type="ORF">PGLA1383_LOCUS285</name>
</gene>
<dbReference type="AlphaFoldDB" id="A0A813CZC3"/>
<evidence type="ECO:0000256" key="6">
    <source>
        <dbReference type="ARBA" id="ARBA00034245"/>
    </source>
</evidence>
<dbReference type="Proteomes" id="UP000654075">
    <property type="component" value="Unassembled WGS sequence"/>
</dbReference>
<comment type="subcellular location">
    <subcellularLocation>
        <location evidence="1">Membrane</location>
        <topology evidence="1">Multi-pass membrane protein</topology>
    </subcellularLocation>
</comment>
<evidence type="ECO:0000256" key="1">
    <source>
        <dbReference type="ARBA" id="ARBA00004141"/>
    </source>
</evidence>
<dbReference type="InterPro" id="IPR000292">
    <property type="entry name" value="For/NO2_transpt"/>
</dbReference>
<name>A0A813CZC3_POLGL</name>
<dbReference type="GO" id="GO:0016020">
    <property type="term" value="C:membrane"/>
    <property type="evidence" value="ECO:0007669"/>
    <property type="project" value="UniProtKB-SubCell"/>
</dbReference>